<dbReference type="OrthoDB" id="9806825at2"/>
<comment type="caution">
    <text evidence="1">The sequence shown here is derived from an EMBL/GenBank/DDBJ whole genome shotgun (WGS) entry which is preliminary data.</text>
</comment>
<proteinExistence type="predicted"/>
<evidence type="ECO:0000313" key="2">
    <source>
        <dbReference type="Proteomes" id="UP000248330"/>
    </source>
</evidence>
<dbReference type="RefSeq" id="WP_146216654.1">
    <property type="nucleotide sequence ID" value="NZ_CAKZQT010000005.1"/>
</dbReference>
<dbReference type="Gene3D" id="1.25.40.10">
    <property type="entry name" value="Tetratricopeptide repeat domain"/>
    <property type="match status" value="5"/>
</dbReference>
<dbReference type="PANTHER" id="PTHR37423:SF2">
    <property type="entry name" value="MEMBRANE-BOUND LYTIC MUREIN TRANSGLYCOSYLASE C"/>
    <property type="match status" value="1"/>
</dbReference>
<reference evidence="1 2" key="1">
    <citation type="submission" date="2018-04" db="EMBL/GenBank/DDBJ databases">
        <title>Genomic Encyclopedia of Type Strains, Phase IV (KMG-IV): sequencing the most valuable type-strain genomes for metagenomic binning, comparative biology and taxonomic classification.</title>
        <authorList>
            <person name="Goeker M."/>
        </authorList>
    </citation>
    <scope>NUCLEOTIDE SEQUENCE [LARGE SCALE GENOMIC DNA]</scope>
    <source>
        <strain evidence="1 2">DSM 104150</strain>
    </source>
</reference>
<dbReference type="Proteomes" id="UP000248330">
    <property type="component" value="Unassembled WGS sequence"/>
</dbReference>
<name>A0A318E7M9_9GAMM</name>
<accession>A0A318E7M9</accession>
<evidence type="ECO:0000313" key="1">
    <source>
        <dbReference type="EMBL" id="PXV64666.1"/>
    </source>
</evidence>
<dbReference type="SUPFAM" id="SSF48452">
    <property type="entry name" value="TPR-like"/>
    <property type="match status" value="2"/>
</dbReference>
<dbReference type="AlphaFoldDB" id="A0A318E7M9"/>
<sequence>MTRRPLLLLALPLAACQATGLKNPITRETPPSTVGQVTEHHDYSGIWGLNKLIAPTTSTLRVAPSDTVVADTRVAIEQYEALIADATDPRLRAEALQRAADLRLQRADAGEGEPDDVAIATAHYRRLLDEHPAHPNRDRALYQLARAQQLSGNEAEASTLLRRLGSEHPDSARSIEARFRAAELLYQARDYAAAEREYRAVLAAAPAPDDAAHRYAEPAQYKLAWALYQQQQYGPALQPLLAILDRELPRGEPVDPQAAVAAVPLEKADMVSESLRLAGLSFAALGGGIAVGEQLDEPDAPRRLDVLLHAALADHLLERQRYSDAADAWAAFIARQPQHEQAPRFQARIIDAYAEAGFDSQLIAAKQAYVDRYAADAGYWSGREPDTAVVAAVRGHLGDLARHHHALAQAQTGAAAQAAYAAAAQGYRRLLDLYPDDPQRPATRMLYAEALLDGGETEVAAREFEVAAYDDGNADAAHAAVLAWRRLGTDASGEQRLQVLRAQAESGLKLAERFPEHPQRTPVLAASAADLLELGEADRAIEAARSVLDAQPATAQRVVALSVLADAHYGAQRYAEAESAYTQLLAAFTAATSLDQRGAAVERLAASIYHQAEALRESGDHVAAARGFLRIGTAAPSASIRATADYDAAASLIAAEDWPTAARTLEGFRMRFADHELIPEVDRKLAVAYDEQGQLAAAAAAYTRIAADTRQPQDDRREAAWRAAQRYETAGLVDQTRMAYERYLQAHPQPPEPALLARQRLAAIAVDRNDADGARRWLQQIIGVARNGTPPQRAAAAEAQLQLGRMAAGDAARIALSLPVERSLPRRVEATRAALDALGAAADYGFAETTTAATYEIAALYRDLGAALLRAPRPRGLDALEAEQYTLLLEEQAYPFEESAIEAFEANLARLDQGVWNEWVQRSAAALTEMVPARYGKHERRDLRYDTPG</sequence>
<dbReference type="EMBL" id="QICN01000012">
    <property type="protein sequence ID" value="PXV64666.1"/>
    <property type="molecule type" value="Genomic_DNA"/>
</dbReference>
<dbReference type="InterPro" id="IPR011990">
    <property type="entry name" value="TPR-like_helical_dom_sf"/>
</dbReference>
<protein>
    <submittedName>
        <fullName evidence="1">Tetratricopeptide repeat protein</fullName>
    </submittedName>
</protein>
<organism evidence="1 2">
    <name type="scientific">Sinimarinibacterium flocculans</name>
    <dbReference type="NCBI Taxonomy" id="985250"/>
    <lineage>
        <taxon>Bacteria</taxon>
        <taxon>Pseudomonadati</taxon>
        <taxon>Pseudomonadota</taxon>
        <taxon>Gammaproteobacteria</taxon>
        <taxon>Nevskiales</taxon>
        <taxon>Nevskiaceae</taxon>
        <taxon>Sinimarinibacterium</taxon>
    </lineage>
</organism>
<keyword evidence="2" id="KW-1185">Reference proteome</keyword>
<dbReference type="InterPro" id="IPR019734">
    <property type="entry name" value="TPR_rpt"/>
</dbReference>
<dbReference type="Pfam" id="PF13174">
    <property type="entry name" value="TPR_6"/>
    <property type="match status" value="1"/>
</dbReference>
<gene>
    <name evidence="1" type="ORF">C8D93_112116</name>
</gene>
<dbReference type="PANTHER" id="PTHR37423">
    <property type="entry name" value="SOLUBLE LYTIC MUREIN TRANSGLYCOSYLASE-RELATED"/>
    <property type="match status" value="1"/>
</dbReference>